<comment type="caution">
    <text evidence="1">The sequence shown here is derived from an EMBL/GenBank/DDBJ whole genome shotgun (WGS) entry which is preliminary data.</text>
</comment>
<organism evidence="1 3">
    <name type="scientific">Alistipes finegoldii</name>
    <dbReference type="NCBI Taxonomy" id="214856"/>
    <lineage>
        <taxon>Bacteria</taxon>
        <taxon>Pseudomonadati</taxon>
        <taxon>Bacteroidota</taxon>
        <taxon>Bacteroidia</taxon>
        <taxon>Bacteroidales</taxon>
        <taxon>Rikenellaceae</taxon>
        <taxon>Alistipes</taxon>
    </lineage>
</organism>
<sequence>MIGGDADVRHKSENREIKILFAFLSDISYICIELFDRMNLDVSLFKTCVSKSLPHKKTTP</sequence>
<dbReference type="AlphaFoldDB" id="A0AA37KNS4"/>
<dbReference type="EMBL" id="BQOL01000001">
    <property type="protein sequence ID" value="GKI19273.1"/>
    <property type="molecule type" value="Genomic_DNA"/>
</dbReference>
<evidence type="ECO:0000313" key="2">
    <source>
        <dbReference type="EMBL" id="GKI19273.1"/>
    </source>
</evidence>
<proteinExistence type="predicted"/>
<dbReference type="Proteomes" id="UP001055105">
    <property type="component" value="Unassembled WGS sequence"/>
</dbReference>
<reference evidence="1" key="1">
    <citation type="submission" date="2022-01" db="EMBL/GenBank/DDBJ databases">
        <title>Novel bile acid biosynthetic pathways are enriched in the microbiome of centenarians.</title>
        <authorList>
            <person name="Sato Y."/>
            <person name="Atarashi K."/>
            <person name="Plichta R.D."/>
            <person name="Arai Y."/>
            <person name="Sasajima S."/>
            <person name="Kearney M.S."/>
            <person name="Suda W."/>
            <person name="Takeshita K."/>
            <person name="Sasaki T."/>
            <person name="Okamoto S."/>
            <person name="Skelly N.A."/>
            <person name="Okamura Y."/>
            <person name="Vlamakis H."/>
            <person name="Li Y."/>
            <person name="Tanoue T."/>
            <person name="Takei H."/>
            <person name="Nittono H."/>
            <person name="Narushima S."/>
            <person name="Irie J."/>
            <person name="Itoh H."/>
            <person name="Moriya K."/>
            <person name="Sugiura Y."/>
            <person name="Suematsu M."/>
            <person name="Moritoki N."/>
            <person name="Shibata S."/>
            <person name="Littman R.D."/>
            <person name="Fischbach A.M."/>
            <person name="Uwamino Y."/>
            <person name="Inoue T."/>
            <person name="Honda A."/>
            <person name="Hattori M."/>
            <person name="Murai T."/>
            <person name="Xavier J.R."/>
            <person name="Hirose N."/>
            <person name="Honda K."/>
        </authorList>
    </citation>
    <scope>NUCLEOTIDE SEQUENCE</scope>
    <source>
        <strain evidence="1">CE91-St16</strain>
    </source>
</reference>
<accession>A0AA37KNS4</accession>
<evidence type="ECO:0000313" key="1">
    <source>
        <dbReference type="EMBL" id="GKI17437.1"/>
    </source>
</evidence>
<evidence type="ECO:0000313" key="3">
    <source>
        <dbReference type="Proteomes" id="UP001055105"/>
    </source>
</evidence>
<dbReference type="EMBL" id="BQOL01000001">
    <property type="protein sequence ID" value="GKI17437.1"/>
    <property type="molecule type" value="Genomic_DNA"/>
</dbReference>
<name>A0AA37KNS4_9BACT</name>
<gene>
    <name evidence="1" type="ORF">CE91St16_03450</name>
    <name evidence="2" type="ORF">CE91St16_21810</name>
</gene>
<protein>
    <submittedName>
        <fullName evidence="1">Uncharacterized protein</fullName>
    </submittedName>
</protein>